<dbReference type="EMBL" id="CAMPGE010022630">
    <property type="protein sequence ID" value="CAI2380660.1"/>
    <property type="molecule type" value="Genomic_DNA"/>
</dbReference>
<comment type="caution">
    <text evidence="2">The sequence shown here is derived from an EMBL/GenBank/DDBJ whole genome shotgun (WGS) entry which is preliminary data.</text>
</comment>
<protein>
    <submittedName>
        <fullName evidence="2">Uncharacterized protein</fullName>
    </submittedName>
</protein>
<feature type="region of interest" description="Disordered" evidence="1">
    <location>
        <begin position="32"/>
        <end position="70"/>
    </location>
</feature>
<reference evidence="2" key="1">
    <citation type="submission" date="2023-07" db="EMBL/GenBank/DDBJ databases">
        <authorList>
            <consortium name="AG Swart"/>
            <person name="Singh M."/>
            <person name="Singh A."/>
            <person name="Seah K."/>
            <person name="Emmerich C."/>
        </authorList>
    </citation>
    <scope>NUCLEOTIDE SEQUENCE</scope>
    <source>
        <strain evidence="2">DP1</strain>
    </source>
</reference>
<organism evidence="2 3">
    <name type="scientific">Euplotes crassus</name>
    <dbReference type="NCBI Taxonomy" id="5936"/>
    <lineage>
        <taxon>Eukaryota</taxon>
        <taxon>Sar</taxon>
        <taxon>Alveolata</taxon>
        <taxon>Ciliophora</taxon>
        <taxon>Intramacronucleata</taxon>
        <taxon>Spirotrichea</taxon>
        <taxon>Hypotrichia</taxon>
        <taxon>Euplotida</taxon>
        <taxon>Euplotidae</taxon>
        <taxon>Moneuplotes</taxon>
    </lineage>
</organism>
<accession>A0AAD2D5E2</accession>
<dbReference type="AlphaFoldDB" id="A0AAD2D5E2"/>
<gene>
    <name evidence="2" type="ORF">ECRASSUSDP1_LOCUS22097</name>
</gene>
<evidence type="ECO:0000313" key="3">
    <source>
        <dbReference type="Proteomes" id="UP001295684"/>
    </source>
</evidence>
<evidence type="ECO:0000313" key="2">
    <source>
        <dbReference type="EMBL" id="CAI2380660.1"/>
    </source>
</evidence>
<name>A0AAD2D5E2_EUPCR</name>
<evidence type="ECO:0000256" key="1">
    <source>
        <dbReference type="SAM" id="MobiDB-lite"/>
    </source>
</evidence>
<proteinExistence type="predicted"/>
<sequence length="191" mass="22436">MFPSLKLNRHQRHNLSLDCAQESSIFDKKFSVKGRQKSYSKSPDSAKEYQKPNKRYKLPPDPVSRDSSFEDEHKNDVLLTSVKKVNKGHIKNIIESLSKQGREKRNGAYLCRKRLARMRRQKENDYALKVDSLIYNTNKEFHSLSFASNLKRLLVPKWTEDPSKFICHSKLTPEGHDRVHRIMENKFGRFS</sequence>
<dbReference type="Proteomes" id="UP001295684">
    <property type="component" value="Unassembled WGS sequence"/>
</dbReference>
<keyword evidence="3" id="KW-1185">Reference proteome</keyword>